<dbReference type="InterPro" id="IPR018155">
    <property type="entry name" value="Hyaluronidase"/>
</dbReference>
<proteinExistence type="inferred from homology"/>
<name>A0A4W4GI48_ELEEL</name>
<dbReference type="PANTHER" id="PTHR11769">
    <property type="entry name" value="HYALURONIDASE"/>
    <property type="match status" value="1"/>
</dbReference>
<dbReference type="STRING" id="8005.ENSEEEP00000037792"/>
<dbReference type="EC" id="3.2.1.35" evidence="10"/>
<evidence type="ECO:0000256" key="2">
    <source>
        <dbReference type="ARBA" id="ARBA00008871"/>
    </source>
</evidence>
<dbReference type="Proteomes" id="UP000314983">
    <property type="component" value="Chromosome 2"/>
</dbReference>
<dbReference type="InterPro" id="IPR013785">
    <property type="entry name" value="Aldolase_TIM"/>
</dbReference>
<sequence>QLNMDNEYGLFFVVVLEYIWFKNEKIYPPFDKKPFVIIWNAPISRCQYLNISLNLSAFQAITTPAKVHNQTLRLFYKKQIGLFPYTDLRTLTHYNGGIPQRGNLTASLEKAKEKFTQYIPDTLPGLAVLDWEEWLPMFDQNVGLRKVYKEMSINYTLEQYPSLDQKQIFCKTKEQFQKATRSYMEETLKLGIAERPQYLWGFYLFPDCDNYNFENPNYTGRCSQNSTQLNTQLLWLWETSTALFPSAYIPRSITGSQKVALFVRHRVQEAMRVAALPLQSCTAPIYIYLRPLLRDQKKLFMQEVDLVRSIGEAAALGATGCVLWGSSYDYNDKASCESLSTYLSEILNQYIINVTTAAHLCSNMPCKGTGRCVRKDHDSDDYLHLNLNSFNIQKSDGTFHVTGEPSISDLTEWAKKFTCYKDKRCSSTTPSGAASSHENVAGYFSLSLYAYQYMLLAAYLLYEP</sequence>
<evidence type="ECO:0000256" key="4">
    <source>
        <dbReference type="ARBA" id="ARBA00023157"/>
    </source>
</evidence>
<dbReference type="Ensembl" id="ENSEEET00000038230.2">
    <property type="protein sequence ID" value="ENSEEEP00000037792.2"/>
    <property type="gene ID" value="ENSEEEG00000017963.2"/>
</dbReference>
<dbReference type="OMA" id="TELLWLW"/>
<dbReference type="GeneTree" id="ENSGT01020000230364"/>
<dbReference type="FunFam" id="3.20.20.70:FF:000065">
    <property type="entry name" value="Hyaluronidase"/>
    <property type="match status" value="1"/>
</dbReference>
<keyword evidence="4 9" id="KW-1015">Disulfide bond</keyword>
<evidence type="ECO:0000256" key="9">
    <source>
        <dbReference type="PIRSR" id="PIRSR038193-3"/>
    </source>
</evidence>
<dbReference type="AlphaFoldDB" id="A0A4W4GI48"/>
<evidence type="ECO:0000256" key="10">
    <source>
        <dbReference type="RuleBase" id="RU610713"/>
    </source>
</evidence>
<dbReference type="GO" id="GO:0005975">
    <property type="term" value="P:carbohydrate metabolic process"/>
    <property type="evidence" value="ECO:0007669"/>
    <property type="project" value="UniProtKB-UniRule"/>
</dbReference>
<evidence type="ECO:0000313" key="11">
    <source>
        <dbReference type="Ensembl" id="ENSEEEP00000037792.2"/>
    </source>
</evidence>
<dbReference type="Gene3D" id="3.20.20.70">
    <property type="entry name" value="Aldolase class I"/>
    <property type="match status" value="1"/>
</dbReference>
<organism evidence="11 12">
    <name type="scientific">Electrophorus electricus</name>
    <name type="common">Electric eel</name>
    <name type="synonym">Gymnotus electricus</name>
    <dbReference type="NCBI Taxonomy" id="8005"/>
    <lineage>
        <taxon>Eukaryota</taxon>
        <taxon>Metazoa</taxon>
        <taxon>Chordata</taxon>
        <taxon>Craniata</taxon>
        <taxon>Vertebrata</taxon>
        <taxon>Euteleostomi</taxon>
        <taxon>Actinopterygii</taxon>
        <taxon>Neopterygii</taxon>
        <taxon>Teleostei</taxon>
        <taxon>Ostariophysi</taxon>
        <taxon>Gymnotiformes</taxon>
        <taxon>Gymnotoidei</taxon>
        <taxon>Gymnotidae</taxon>
        <taxon>Electrophorus</taxon>
    </lineage>
</organism>
<feature type="disulfide bond" evidence="9">
    <location>
        <begin position="46"/>
        <end position="336"/>
    </location>
</feature>
<evidence type="ECO:0000256" key="1">
    <source>
        <dbReference type="ARBA" id="ARBA00000251"/>
    </source>
</evidence>
<dbReference type="GO" id="GO:0001669">
    <property type="term" value="C:acrosomal vesicle"/>
    <property type="evidence" value="ECO:0007669"/>
    <property type="project" value="TreeGrafter"/>
</dbReference>
<dbReference type="PANTHER" id="PTHR11769:SF20">
    <property type="entry name" value="HYALURONIDASE PH-20"/>
    <property type="match status" value="1"/>
</dbReference>
<reference evidence="11" key="5">
    <citation type="submission" date="2025-09" db="UniProtKB">
        <authorList>
            <consortium name="Ensembl"/>
        </authorList>
    </citation>
    <scope>IDENTIFICATION</scope>
</reference>
<feature type="disulfide bond" evidence="9">
    <location>
        <begin position="361"/>
        <end position="372"/>
    </location>
</feature>
<comment type="similarity">
    <text evidence="2 6 10">Belongs to the glycosyl hydrolase 56 family.</text>
</comment>
<evidence type="ECO:0000256" key="8">
    <source>
        <dbReference type="PIRSR" id="PIRSR038193-2"/>
    </source>
</evidence>
<dbReference type="Pfam" id="PF01630">
    <property type="entry name" value="Glyco_hydro_56"/>
    <property type="match status" value="1"/>
</dbReference>
<reference evidence="12" key="2">
    <citation type="journal article" date="2017" name="Sci. Adv.">
        <title>A tail of two voltages: Proteomic comparison of the three electric organs of the electric eel.</title>
        <authorList>
            <person name="Traeger L.L."/>
            <person name="Sabat G."/>
            <person name="Barrett-Wilt G.A."/>
            <person name="Wells G.B."/>
            <person name="Sussman M.R."/>
        </authorList>
    </citation>
    <scope>NUCLEOTIDE SEQUENCE [LARGE SCALE GENOMIC DNA]</scope>
</reference>
<dbReference type="InterPro" id="IPR017853">
    <property type="entry name" value="GH"/>
</dbReference>
<evidence type="ECO:0000256" key="6">
    <source>
        <dbReference type="PIRNR" id="PIRNR038193"/>
    </source>
</evidence>
<reference evidence="11" key="3">
    <citation type="submission" date="2020-05" db="EMBL/GenBank/DDBJ databases">
        <title>Electrophorus electricus (electric eel) genome, fEleEle1, primary haplotype.</title>
        <authorList>
            <person name="Myers G."/>
            <person name="Meyer A."/>
            <person name="Fedrigo O."/>
            <person name="Formenti G."/>
            <person name="Rhie A."/>
            <person name="Tracey A."/>
            <person name="Sims Y."/>
            <person name="Jarvis E.D."/>
        </authorList>
    </citation>
    <scope>NUCLEOTIDE SEQUENCE [LARGE SCALE GENOMIC DNA]</scope>
</reference>
<dbReference type="GO" id="GO:0004415">
    <property type="term" value="F:hyalurononglucosaminidase activity"/>
    <property type="evidence" value="ECO:0007669"/>
    <property type="project" value="UniProtKB-UniRule"/>
</dbReference>
<reference evidence="12" key="1">
    <citation type="journal article" date="2014" name="Science">
        <title>Nonhuman genetics. Genomic basis for the convergent evolution of electric organs.</title>
        <authorList>
            <person name="Gallant J.R."/>
            <person name="Traeger L.L."/>
            <person name="Volkening J.D."/>
            <person name="Moffett H."/>
            <person name="Chen P.H."/>
            <person name="Novina C.D."/>
            <person name="Phillips G.N.Jr."/>
            <person name="Anand R."/>
            <person name="Wells G.B."/>
            <person name="Pinch M."/>
            <person name="Guth R."/>
            <person name="Unguez G.A."/>
            <person name="Albert J.S."/>
            <person name="Zakon H.H."/>
            <person name="Samanta M.P."/>
            <person name="Sussman M.R."/>
        </authorList>
    </citation>
    <scope>NUCLEOTIDE SEQUENCE [LARGE SCALE GENOMIC DNA]</scope>
</reference>
<accession>A0A4W4GI48</accession>
<feature type="disulfide bond" evidence="9">
    <location>
        <begin position="366"/>
        <end position="419"/>
    </location>
</feature>
<dbReference type="GO" id="GO:0030214">
    <property type="term" value="P:hyaluronan catabolic process"/>
    <property type="evidence" value="ECO:0007669"/>
    <property type="project" value="TreeGrafter"/>
</dbReference>
<keyword evidence="5 10" id="KW-0326">Glycosidase</keyword>
<evidence type="ECO:0000256" key="5">
    <source>
        <dbReference type="ARBA" id="ARBA00023295"/>
    </source>
</evidence>
<evidence type="ECO:0000256" key="7">
    <source>
        <dbReference type="PIRSR" id="PIRSR038193-1"/>
    </source>
</evidence>
<feature type="disulfide bond" evidence="9">
    <location>
        <begin position="208"/>
        <end position="222"/>
    </location>
</feature>
<reference evidence="11" key="4">
    <citation type="submission" date="2025-08" db="UniProtKB">
        <authorList>
            <consortium name="Ensembl"/>
        </authorList>
    </citation>
    <scope>IDENTIFICATION</scope>
</reference>
<evidence type="ECO:0000256" key="3">
    <source>
        <dbReference type="ARBA" id="ARBA00022801"/>
    </source>
</evidence>
<dbReference type="PIRSF" id="PIRSF038193">
    <property type="entry name" value="Hyaluronidase"/>
    <property type="match status" value="1"/>
</dbReference>
<comment type="catalytic activity">
    <reaction evidence="1 10">
        <text>Random hydrolysis of (1-&gt;4)-linkages between N-acetyl-beta-D-glucosamine and D-glucuronate residues in hyaluronate.</text>
        <dbReference type="EC" id="3.2.1.35"/>
    </reaction>
</comment>
<keyword evidence="3 10" id="KW-0378">Hydrolase</keyword>
<feature type="active site" description="Proton donor" evidence="7">
    <location>
        <position position="132"/>
    </location>
</feature>
<evidence type="ECO:0000313" key="12">
    <source>
        <dbReference type="Proteomes" id="UP000314983"/>
    </source>
</evidence>
<protein>
    <recommendedName>
        <fullName evidence="10">Hyaluronidase</fullName>
        <ecNumber evidence="10">3.2.1.35</ecNumber>
    </recommendedName>
</protein>
<dbReference type="GlyCosmos" id="A0A4W4GI48">
    <property type="glycosylation" value="1 site, No reported glycans"/>
</dbReference>
<keyword evidence="12" id="KW-1185">Reference proteome</keyword>
<dbReference type="SUPFAM" id="SSF51445">
    <property type="entry name" value="(Trans)glycosidases"/>
    <property type="match status" value="1"/>
</dbReference>
<dbReference type="PRINTS" id="PR00846">
    <property type="entry name" value="GLHYDRLASE56"/>
</dbReference>
<feature type="glycosylation site" description="N-linked (GlcNAc...) asparagine" evidence="8">
    <location>
        <position position="353"/>
    </location>
</feature>